<dbReference type="EMBL" id="AHBW01000038">
    <property type="protein sequence ID" value="EHK83890.1"/>
    <property type="molecule type" value="Genomic_DNA"/>
</dbReference>
<evidence type="ECO:0000313" key="4">
    <source>
        <dbReference type="EMBL" id="EHK83890.1"/>
    </source>
</evidence>
<evidence type="ECO:0000256" key="1">
    <source>
        <dbReference type="ARBA" id="ARBA00023125"/>
    </source>
</evidence>
<evidence type="ECO:0000256" key="2">
    <source>
        <dbReference type="SAM" id="MobiDB-lite"/>
    </source>
</evidence>
<feature type="region of interest" description="Disordered" evidence="2">
    <location>
        <begin position="225"/>
        <end position="251"/>
    </location>
</feature>
<organism evidence="4 5">
    <name type="scientific">Rhodococcus pyridinivorans AK37</name>
    <dbReference type="NCBI Taxonomy" id="1114960"/>
    <lineage>
        <taxon>Bacteria</taxon>
        <taxon>Bacillati</taxon>
        <taxon>Actinomycetota</taxon>
        <taxon>Actinomycetes</taxon>
        <taxon>Mycobacteriales</taxon>
        <taxon>Nocardiaceae</taxon>
        <taxon>Rhodococcus</taxon>
    </lineage>
</organism>
<dbReference type="GO" id="GO:0005829">
    <property type="term" value="C:cytosol"/>
    <property type="evidence" value="ECO:0007669"/>
    <property type="project" value="TreeGrafter"/>
</dbReference>
<protein>
    <submittedName>
        <fullName evidence="4">Putative transcriptional regulator</fullName>
    </submittedName>
</protein>
<dbReference type="Proteomes" id="UP000005064">
    <property type="component" value="Unassembled WGS sequence"/>
</dbReference>
<dbReference type="PANTHER" id="PTHR47894:SF1">
    <property type="entry name" value="HTH-TYPE TRANSCRIPTIONAL REGULATOR VQSM"/>
    <property type="match status" value="1"/>
</dbReference>
<comment type="caution">
    <text evidence="4">The sequence shown here is derived from an EMBL/GenBank/DDBJ whole genome shotgun (WGS) entry which is preliminary data.</text>
</comment>
<dbReference type="PANTHER" id="PTHR47894">
    <property type="entry name" value="HTH-TYPE TRANSCRIPTIONAL REGULATOR GADX"/>
    <property type="match status" value="1"/>
</dbReference>
<evidence type="ECO:0000259" key="3">
    <source>
        <dbReference type="Pfam" id="PF12625"/>
    </source>
</evidence>
<dbReference type="GO" id="GO:0000976">
    <property type="term" value="F:transcription cis-regulatory region binding"/>
    <property type="evidence" value="ECO:0007669"/>
    <property type="project" value="TreeGrafter"/>
</dbReference>
<feature type="domain" description="HTH-type transcriptional regulator AraC-type N-terminal" evidence="3">
    <location>
        <begin position="2"/>
        <end position="127"/>
    </location>
</feature>
<dbReference type="PATRIC" id="fig|1114960.4.peg.2236"/>
<feature type="compositionally biased region" description="Basic and acidic residues" evidence="2">
    <location>
        <begin position="237"/>
        <end position="247"/>
    </location>
</feature>
<sequence>MHGIFGYALMSCATVRDGIEVGTRFFDLTFAFSRAALEYAGDEVRFCLDDRHVPAQLRGFLLERDVPGILAHWGALWGQPSEIRRIEVAESLGERIAPVFRDRGFLVKTTASTHAVVVDARALDRPMPTTSPEAAAVLLRECAELLQRRQNHGELGARVREVLLRRAAEGPTQDQVAETLGEEGGLVPGDRGRDAGGRWRGSCWMRACRWRGWRTVWATPMRRASRWRSSGGPAGRRVGEDGRDARSEATSGPVRELLEIF</sequence>
<dbReference type="GO" id="GO:0003700">
    <property type="term" value="F:DNA-binding transcription factor activity"/>
    <property type="evidence" value="ECO:0007669"/>
    <property type="project" value="TreeGrafter"/>
</dbReference>
<reference evidence="4 5" key="1">
    <citation type="submission" date="2011-12" db="EMBL/GenBank/DDBJ databases">
        <authorList>
            <person name="Kriszt B."/>
            <person name="Tancsics A."/>
            <person name="Cserhati M."/>
            <person name="Toth A."/>
            <person name="Nagy I."/>
            <person name="Horvath B."/>
            <person name="Tamura T."/>
            <person name="Kukolya J."/>
            <person name="Szoboszlay S."/>
        </authorList>
    </citation>
    <scope>NUCLEOTIDE SEQUENCE [LARGE SCALE GENOMIC DNA]</scope>
    <source>
        <strain evidence="4 5">AK37</strain>
    </source>
</reference>
<evidence type="ECO:0000313" key="5">
    <source>
        <dbReference type="Proteomes" id="UP000005064"/>
    </source>
</evidence>
<dbReference type="AlphaFoldDB" id="H0JRA7"/>
<dbReference type="InterPro" id="IPR032687">
    <property type="entry name" value="AraC-type_N"/>
</dbReference>
<dbReference type="Pfam" id="PF12625">
    <property type="entry name" value="Arabinose_bd"/>
    <property type="match status" value="1"/>
</dbReference>
<accession>H0JRA7</accession>
<name>H0JRA7_9NOCA</name>
<proteinExistence type="predicted"/>
<keyword evidence="1" id="KW-0238">DNA-binding</keyword>
<gene>
    <name evidence="4" type="ORF">AK37_10966</name>
</gene>